<dbReference type="Proteomes" id="UP001209570">
    <property type="component" value="Unassembled WGS sequence"/>
</dbReference>
<dbReference type="Gene3D" id="3.40.50.960">
    <property type="entry name" value="Lumazine/riboflavin synthase"/>
    <property type="match status" value="1"/>
</dbReference>
<dbReference type="InterPro" id="IPR018247">
    <property type="entry name" value="EF_Hand_1_Ca_BS"/>
</dbReference>
<dbReference type="SUPFAM" id="SSF52121">
    <property type="entry name" value="Lumazine synthase"/>
    <property type="match status" value="1"/>
</dbReference>
<keyword evidence="11" id="KW-1185">Reference proteome</keyword>
<dbReference type="GO" id="GO:0009349">
    <property type="term" value="C:riboflavin synthase complex"/>
    <property type="evidence" value="ECO:0007669"/>
    <property type="project" value="InterPro"/>
</dbReference>
<dbReference type="PANTHER" id="PTHR34524">
    <property type="entry name" value="CALCYPHOSIN"/>
    <property type="match status" value="1"/>
</dbReference>
<feature type="domain" description="EF-hand" evidence="9">
    <location>
        <begin position="281"/>
        <end position="316"/>
    </location>
</feature>
<comment type="caution">
    <text evidence="10">The sequence shown here is derived from an EMBL/GenBank/DDBJ whole genome shotgun (WGS) entry which is preliminary data.</text>
</comment>
<feature type="region of interest" description="Disordered" evidence="8">
    <location>
        <begin position="1"/>
        <end position="72"/>
    </location>
</feature>
<evidence type="ECO:0000256" key="5">
    <source>
        <dbReference type="ARBA" id="ARBA00022723"/>
    </source>
</evidence>
<dbReference type="GO" id="GO:0005509">
    <property type="term" value="F:calcium ion binding"/>
    <property type="evidence" value="ECO:0007669"/>
    <property type="project" value="InterPro"/>
</dbReference>
<evidence type="ECO:0000259" key="9">
    <source>
        <dbReference type="PROSITE" id="PS50222"/>
    </source>
</evidence>
<name>A0AAD5LTM3_PYTIN</name>
<reference evidence="10" key="1">
    <citation type="submission" date="2021-12" db="EMBL/GenBank/DDBJ databases">
        <title>Prjna785345.</title>
        <authorList>
            <person name="Rujirawat T."/>
            <person name="Krajaejun T."/>
        </authorList>
    </citation>
    <scope>NUCLEOTIDE SEQUENCE</scope>
    <source>
        <strain evidence="10">Pi057C3</strain>
    </source>
</reference>
<evidence type="ECO:0000256" key="1">
    <source>
        <dbReference type="ARBA" id="ARBA00005104"/>
    </source>
</evidence>
<dbReference type="Pfam" id="PF00885">
    <property type="entry name" value="DMRL_synthase"/>
    <property type="match status" value="1"/>
</dbReference>
<keyword evidence="7" id="KW-0106">Calcium</keyword>
<proteinExistence type="inferred from homology"/>
<organism evidence="10 11">
    <name type="scientific">Pythium insidiosum</name>
    <name type="common">Pythiosis disease agent</name>
    <dbReference type="NCBI Taxonomy" id="114742"/>
    <lineage>
        <taxon>Eukaryota</taxon>
        <taxon>Sar</taxon>
        <taxon>Stramenopiles</taxon>
        <taxon>Oomycota</taxon>
        <taxon>Peronosporomycetes</taxon>
        <taxon>Pythiales</taxon>
        <taxon>Pythiaceae</taxon>
        <taxon>Pythium</taxon>
    </lineage>
</organism>
<dbReference type="PANTHER" id="PTHR34524:SF6">
    <property type="entry name" value="CALCYPHOSINE LIKE"/>
    <property type="match status" value="1"/>
</dbReference>
<dbReference type="InterPro" id="IPR051581">
    <property type="entry name" value="Ca-bind"/>
</dbReference>
<dbReference type="AlphaFoldDB" id="A0AAD5LTM3"/>
<evidence type="ECO:0000313" key="10">
    <source>
        <dbReference type="EMBL" id="KAJ0409458.1"/>
    </source>
</evidence>
<dbReference type="CDD" id="cd00051">
    <property type="entry name" value="EFh"/>
    <property type="match status" value="2"/>
</dbReference>
<evidence type="ECO:0000256" key="4">
    <source>
        <dbReference type="ARBA" id="ARBA00022679"/>
    </source>
</evidence>
<protein>
    <recommendedName>
        <fullName evidence="9">EF-hand domain-containing protein</fullName>
    </recommendedName>
</protein>
<comment type="similarity">
    <text evidence="2">Belongs to the DMRL synthase family.</text>
</comment>
<keyword evidence="6" id="KW-0677">Repeat</keyword>
<dbReference type="SMART" id="SM00054">
    <property type="entry name" value="EFh"/>
    <property type="match status" value="4"/>
</dbReference>
<dbReference type="Gene3D" id="1.10.238.10">
    <property type="entry name" value="EF-hand"/>
    <property type="match status" value="2"/>
</dbReference>
<evidence type="ECO:0000256" key="7">
    <source>
        <dbReference type="ARBA" id="ARBA00022837"/>
    </source>
</evidence>
<evidence type="ECO:0000256" key="8">
    <source>
        <dbReference type="SAM" id="MobiDB-lite"/>
    </source>
</evidence>
<evidence type="ECO:0000256" key="3">
    <source>
        <dbReference type="ARBA" id="ARBA00022619"/>
    </source>
</evidence>
<feature type="domain" description="EF-hand" evidence="9">
    <location>
        <begin position="317"/>
        <end position="352"/>
    </location>
</feature>
<sequence>MSTLTSADFGELKRPTTRVHAPPGGGSNWSIGGGDAPAAPAPAATRGRQQPVQQDVHMSSPTHKAAPAPAAVPPPAPIAAVPASAAVAAKVSQAQLRIALVKTAIDTEIVDAMLHNCSEKLKLQPQLRFETFTVPTVEDLPYAANKLTALGGFDGVICFGFLNTVDPLFASLSAALTQSFIDISVRNVKPVVRAVFVGEPRVASVKVKGGLGGEFAASIESLVRLGGFVGPISHVAAGKPIQKTFELSRGNVLPPRLLAASRSVVTLLERLRQSLYQNGARGIAGLGRKFRIIDDDGNRQLSLLEFAKAVREHALDFSELEVEELFRFIDADNSGGINFDEFLLAGELNERRTQMVLAAFKVLDADGSGIIELNDITAKYSADSHPDVLSGKKTTTEVLREFLDTFDGGEKDGKVHPREFIRYYANVSASIDDDDYFELMIRNAWHISGGEGWCANTTCRRVLVTHADGRQTVEEVKNDIGIASNNVEAIRANLQAQGIHDVQGVDTKAGYVETTNEPNKRVADNAAFQPRFTKKKQVGAGDSSIVFG</sequence>
<feature type="compositionally biased region" description="Polar residues" evidence="8">
    <location>
        <begin position="47"/>
        <end position="62"/>
    </location>
</feature>
<evidence type="ECO:0000256" key="6">
    <source>
        <dbReference type="ARBA" id="ARBA00022737"/>
    </source>
</evidence>
<evidence type="ECO:0000313" key="11">
    <source>
        <dbReference type="Proteomes" id="UP001209570"/>
    </source>
</evidence>
<gene>
    <name evidence="10" type="ORF">P43SY_002348</name>
</gene>
<dbReference type="InterPro" id="IPR002048">
    <property type="entry name" value="EF_hand_dom"/>
</dbReference>
<dbReference type="PROSITE" id="PS50222">
    <property type="entry name" value="EF_HAND_2"/>
    <property type="match status" value="2"/>
</dbReference>
<dbReference type="EMBL" id="JAKCXM010000004">
    <property type="protein sequence ID" value="KAJ0409458.1"/>
    <property type="molecule type" value="Genomic_DNA"/>
</dbReference>
<dbReference type="GO" id="GO:0016740">
    <property type="term" value="F:transferase activity"/>
    <property type="evidence" value="ECO:0007669"/>
    <property type="project" value="UniProtKB-KW"/>
</dbReference>
<evidence type="ECO:0000256" key="2">
    <source>
        <dbReference type="ARBA" id="ARBA00007424"/>
    </source>
</evidence>
<keyword evidence="3" id="KW-0686">Riboflavin biosynthesis</keyword>
<feature type="compositionally biased region" description="Gly residues" evidence="8">
    <location>
        <begin position="23"/>
        <end position="35"/>
    </location>
</feature>
<keyword evidence="5" id="KW-0479">Metal-binding</keyword>
<dbReference type="SUPFAM" id="SSF47473">
    <property type="entry name" value="EF-hand"/>
    <property type="match status" value="1"/>
</dbReference>
<dbReference type="InterPro" id="IPR011992">
    <property type="entry name" value="EF-hand-dom_pair"/>
</dbReference>
<dbReference type="Pfam" id="PF13499">
    <property type="entry name" value="EF-hand_7"/>
    <property type="match status" value="1"/>
</dbReference>
<comment type="pathway">
    <text evidence="1">Cofactor biosynthesis; riboflavin biosynthesis.</text>
</comment>
<dbReference type="GO" id="GO:0009231">
    <property type="term" value="P:riboflavin biosynthetic process"/>
    <property type="evidence" value="ECO:0007669"/>
    <property type="project" value="UniProtKB-KW"/>
</dbReference>
<dbReference type="InterPro" id="IPR002180">
    <property type="entry name" value="LS/RS"/>
</dbReference>
<accession>A0AAD5LTM3</accession>
<dbReference type="PROSITE" id="PS00018">
    <property type="entry name" value="EF_HAND_1"/>
    <property type="match status" value="2"/>
</dbReference>
<keyword evidence="4" id="KW-0808">Transferase</keyword>
<dbReference type="InterPro" id="IPR036467">
    <property type="entry name" value="LS/RS_sf"/>
</dbReference>